<dbReference type="Pfam" id="PF20469">
    <property type="entry name" value="OLD-like_TOPRIM"/>
    <property type="match status" value="1"/>
</dbReference>
<evidence type="ECO:0000313" key="3">
    <source>
        <dbReference type="EMBL" id="PWF24071.1"/>
    </source>
</evidence>
<comment type="caution">
    <text evidence="3">The sequence shown here is derived from an EMBL/GenBank/DDBJ whole genome shotgun (WGS) entry which is preliminary data.</text>
</comment>
<dbReference type="Gene3D" id="3.40.50.300">
    <property type="entry name" value="P-loop containing nucleotide triphosphate hydrolases"/>
    <property type="match status" value="2"/>
</dbReference>
<reference evidence="4" key="1">
    <citation type="submission" date="2018-05" db="EMBL/GenBank/DDBJ databases">
        <authorList>
            <person name="Li Y."/>
        </authorList>
    </citation>
    <scope>NUCLEOTIDE SEQUENCE [LARGE SCALE GENOMIC DNA]</scope>
    <source>
        <strain evidence="4">3d-2-2</strain>
    </source>
</reference>
<evidence type="ECO:0000313" key="4">
    <source>
        <dbReference type="Proteomes" id="UP000245212"/>
    </source>
</evidence>
<name>A0A2V1K1P4_9BURK</name>
<dbReference type="SUPFAM" id="SSF52540">
    <property type="entry name" value="P-loop containing nucleoside triphosphate hydrolases"/>
    <property type="match status" value="1"/>
</dbReference>
<evidence type="ECO:0000259" key="2">
    <source>
        <dbReference type="Pfam" id="PF20469"/>
    </source>
</evidence>
<protein>
    <submittedName>
        <fullName evidence="3">ATP-dependent endonuclease</fullName>
    </submittedName>
</protein>
<dbReference type="InterPro" id="IPR051396">
    <property type="entry name" value="Bact_Antivir_Def_Nuclease"/>
</dbReference>
<dbReference type="Pfam" id="PF13175">
    <property type="entry name" value="AAA_15"/>
    <property type="match status" value="1"/>
</dbReference>
<dbReference type="AlphaFoldDB" id="A0A2V1K1P4"/>
<keyword evidence="3" id="KW-0255">Endonuclease</keyword>
<dbReference type="InterPro" id="IPR034139">
    <property type="entry name" value="TOPRIM_OLD"/>
</dbReference>
<evidence type="ECO:0000259" key="1">
    <source>
        <dbReference type="Pfam" id="PF13175"/>
    </source>
</evidence>
<dbReference type="Proteomes" id="UP000245212">
    <property type="component" value="Unassembled WGS sequence"/>
</dbReference>
<dbReference type="PANTHER" id="PTHR43581:SF4">
    <property type="entry name" value="ATP_GTP PHOSPHATASE"/>
    <property type="match status" value="1"/>
</dbReference>
<keyword evidence="3" id="KW-0378">Hydrolase</keyword>
<feature type="domain" description="Endonuclease GajA/Old nuclease/RecF-like AAA" evidence="1">
    <location>
        <begin position="1"/>
        <end position="386"/>
    </location>
</feature>
<dbReference type="GO" id="GO:0004519">
    <property type="term" value="F:endonuclease activity"/>
    <property type="evidence" value="ECO:0007669"/>
    <property type="project" value="UniProtKB-KW"/>
</dbReference>
<organism evidence="3 4">
    <name type="scientific">Corticimicrobacter populi</name>
    <dbReference type="NCBI Taxonomy" id="2175229"/>
    <lineage>
        <taxon>Bacteria</taxon>
        <taxon>Pseudomonadati</taxon>
        <taxon>Pseudomonadota</taxon>
        <taxon>Betaproteobacteria</taxon>
        <taxon>Burkholderiales</taxon>
        <taxon>Alcaligenaceae</taxon>
        <taxon>Corticimicrobacter</taxon>
    </lineage>
</organism>
<dbReference type="PANTHER" id="PTHR43581">
    <property type="entry name" value="ATP/GTP PHOSPHATASE"/>
    <property type="match status" value="1"/>
</dbReference>
<keyword evidence="4" id="KW-1185">Reference proteome</keyword>
<dbReference type="EMBL" id="QETA01000002">
    <property type="protein sequence ID" value="PWF24071.1"/>
    <property type="molecule type" value="Genomic_DNA"/>
</dbReference>
<feature type="domain" description="OLD protein-like TOPRIM" evidence="2">
    <location>
        <begin position="434"/>
        <end position="501"/>
    </location>
</feature>
<dbReference type="InterPro" id="IPR041685">
    <property type="entry name" value="AAA_GajA/Old/RecF-like"/>
</dbReference>
<keyword evidence="3" id="KW-0540">Nuclease</keyword>
<sequence length="712" mass="79455">MHISKLSLVNYRNFANTKLRFQKGINTIIGENGSGKTNLFRAIRLLLDDNMIRSAYRLDSTDFHRALGRWQGHWIIISLEFEEISADEAVQALFRHGTGGIDDDAIGKATYNLIFRPKKEIRLRLSQLDDGDHAGLAAILAPVTLDDYETIFTGRSDADFNDEAFYKEVVGDFENARFNEEIEFPAIGAKIPSVLSVSKEISFTFVQALRDVVSEFHNNRTNPLLSLLKGKSGDIDPVAFQLITDGVKALNDSIEALPDVQAVRTDIRDTIKDAAGEAYSPSSLSIKSDLPDEADKLFQSLKLFVGESGEGHEGPIHELSLGGANLIFLTLKLLEFKYQKAKQSIANFLLIEEPEAHIHTHIQKTLFDRLQYDDTQIIYSTHSTHISEVSNVQNVNILGRERDRCEAYQPSTGLGPEEIGNIQRYLDAVRSNLLFAKSVILVEGDAEEILIPILVKKVLGISLDELGISLINIRSTGFQNVAVLFHDDRIRKRCSIVTDLDKSIIDTTPAGGDPEEVLRRKKKYQASQEKGIARKVILEESFKDNPWVTSFFSPHTFEVDFVAAGNGRKVVGILPDVYKDAPTIATATAELESPDIALYGQRVLTMAGNYGKGWFAILLGKKIDPQTAIPAYILDAIAFAHPVVTKEVWFNVLSYRVNYIDAEDLVTASAVFDGFRAKLLAFRKGDLDFVDIRNEMLATFPDDRINDILRVF</sequence>
<dbReference type="RefSeq" id="WP_109061349.1">
    <property type="nucleotide sequence ID" value="NZ_QETA01000002.1"/>
</dbReference>
<dbReference type="CDD" id="cd01026">
    <property type="entry name" value="TOPRIM_OLD"/>
    <property type="match status" value="1"/>
</dbReference>
<gene>
    <name evidence="3" type="ORF">DD235_07095</name>
</gene>
<dbReference type="InterPro" id="IPR027417">
    <property type="entry name" value="P-loop_NTPase"/>
</dbReference>
<proteinExistence type="predicted"/>
<accession>A0A2V1K1P4</accession>